<dbReference type="EMBL" id="JAANBB010000076">
    <property type="protein sequence ID" value="KAF7551521.1"/>
    <property type="molecule type" value="Genomic_DNA"/>
</dbReference>
<sequence>MSEQSRCIHRRRQPYTSTGLNTPGFWELGDEAPRLDEAAFLWLPRNFVPKCPAYVTDCPVGHVTTETVAVSTTICPVTEEHAKPTQPPKHVDYTTSTVYSTKTYTITKCPSYVTNCPVGHVTTETFAVSTTVCPVTEGGSKPTEGPSAPEGHLTSTLYTTQTYTVTSCAPDVENCPYGSVTTTVYPTGTTYIPKHSTVVVVTSAGYEAPSGSNPEYSAPAATGGDSSAGETGSEYAAPSHPSATVPTTAGSQATGTAAPTYVTGAAARMVGGFELVAAAAGIVAVLL</sequence>
<protein>
    <submittedName>
        <fullName evidence="2">Uncharacterized protein</fullName>
    </submittedName>
</protein>
<dbReference type="OrthoDB" id="5106834at2759"/>
<comment type="caution">
    <text evidence="2">The sequence shown here is derived from an EMBL/GenBank/DDBJ whole genome shotgun (WGS) entry which is preliminary data.</text>
</comment>
<evidence type="ECO:0000313" key="3">
    <source>
        <dbReference type="Proteomes" id="UP000722485"/>
    </source>
</evidence>
<name>A0A9P5HBU8_9HYPO</name>
<organism evidence="2 3">
    <name type="scientific">Cylindrodendrum hubeiense</name>
    <dbReference type="NCBI Taxonomy" id="595255"/>
    <lineage>
        <taxon>Eukaryota</taxon>
        <taxon>Fungi</taxon>
        <taxon>Dikarya</taxon>
        <taxon>Ascomycota</taxon>
        <taxon>Pezizomycotina</taxon>
        <taxon>Sordariomycetes</taxon>
        <taxon>Hypocreomycetidae</taxon>
        <taxon>Hypocreales</taxon>
        <taxon>Nectriaceae</taxon>
        <taxon>Cylindrodendrum</taxon>
    </lineage>
</organism>
<evidence type="ECO:0000313" key="2">
    <source>
        <dbReference type="EMBL" id="KAF7551521.1"/>
    </source>
</evidence>
<dbReference type="Proteomes" id="UP000722485">
    <property type="component" value="Unassembled WGS sequence"/>
</dbReference>
<reference evidence="2" key="1">
    <citation type="submission" date="2020-03" db="EMBL/GenBank/DDBJ databases">
        <title>Draft Genome Sequence of Cylindrodendrum hubeiense.</title>
        <authorList>
            <person name="Buettner E."/>
            <person name="Kellner H."/>
        </authorList>
    </citation>
    <scope>NUCLEOTIDE SEQUENCE</scope>
    <source>
        <strain evidence="2">IHI 201604</strain>
    </source>
</reference>
<gene>
    <name evidence="2" type="ORF">G7Z17_g4952</name>
</gene>
<keyword evidence="3" id="KW-1185">Reference proteome</keyword>
<proteinExistence type="predicted"/>
<evidence type="ECO:0000256" key="1">
    <source>
        <dbReference type="SAM" id="MobiDB-lite"/>
    </source>
</evidence>
<accession>A0A9P5HBU8</accession>
<dbReference type="AlphaFoldDB" id="A0A9P5HBU8"/>
<feature type="region of interest" description="Disordered" evidence="1">
    <location>
        <begin position="208"/>
        <end position="254"/>
    </location>
</feature>